<feature type="region of interest" description="Disordered" evidence="1">
    <location>
        <begin position="207"/>
        <end position="274"/>
    </location>
</feature>
<dbReference type="Proteomes" id="UP000621856">
    <property type="component" value="Unassembled WGS sequence"/>
</dbReference>
<sequence>MLDTILDIVLLLVSGSACLYCWLLSKRLKALQDLKKGLGASIVSLSEAISKTSIAAQEAKLSASQSADKLSRLLSDIDKSVPLVDDLIESVHRSTRRAANETTRMQDDAVAAIKPLLEEAKKTASDLAGVIELINQRTARLHADTLALDEKAETIARDTRERQALVSEIASLKMRYSIDEDASDKTLAQTPAAKGETIAEIDATTLEPLAPESEEEIEDAGPTNPFTAHISRLQALAAARREHEAETKSKRSSDKDDSDDEDDTPAKGPIERSA</sequence>
<accession>A0A8J3A8Z8</accession>
<gene>
    <name evidence="4" type="ORF">FF098_011220</name>
    <name evidence="3" type="ORF">GCM10011355_22560</name>
</gene>
<organism evidence="3 5">
    <name type="scientific">Aquisalinus luteolus</name>
    <dbReference type="NCBI Taxonomy" id="1566827"/>
    <lineage>
        <taxon>Bacteria</taxon>
        <taxon>Pseudomonadati</taxon>
        <taxon>Pseudomonadota</taxon>
        <taxon>Alphaproteobacteria</taxon>
        <taxon>Parvularculales</taxon>
        <taxon>Parvularculaceae</taxon>
        <taxon>Aquisalinus</taxon>
    </lineage>
</organism>
<keyword evidence="2" id="KW-0472">Membrane</keyword>
<evidence type="ECO:0000313" key="5">
    <source>
        <dbReference type="Proteomes" id="UP000621856"/>
    </source>
</evidence>
<feature type="compositionally biased region" description="Basic and acidic residues" evidence="1">
    <location>
        <begin position="239"/>
        <end position="255"/>
    </location>
</feature>
<evidence type="ECO:0000313" key="4">
    <source>
        <dbReference type="EMBL" id="NHK28477.1"/>
    </source>
</evidence>
<dbReference type="Proteomes" id="UP000818603">
    <property type="component" value="Unassembled WGS sequence"/>
</dbReference>
<name>A0A8J3A8Z8_9PROT</name>
<keyword evidence="2" id="KW-0812">Transmembrane</keyword>
<evidence type="ECO:0000313" key="6">
    <source>
        <dbReference type="Proteomes" id="UP000818603"/>
    </source>
</evidence>
<evidence type="ECO:0000313" key="3">
    <source>
        <dbReference type="EMBL" id="GGH98597.1"/>
    </source>
</evidence>
<feature type="transmembrane region" description="Helical" evidence="2">
    <location>
        <begin position="6"/>
        <end position="25"/>
    </location>
</feature>
<dbReference type="EMBL" id="VCJR02000002">
    <property type="protein sequence ID" value="NHK28477.1"/>
    <property type="molecule type" value="Genomic_DNA"/>
</dbReference>
<evidence type="ECO:0000256" key="1">
    <source>
        <dbReference type="SAM" id="MobiDB-lite"/>
    </source>
</evidence>
<reference evidence="3" key="3">
    <citation type="submission" date="2020-09" db="EMBL/GenBank/DDBJ databases">
        <authorList>
            <person name="Sun Q."/>
            <person name="Zhou Y."/>
        </authorList>
    </citation>
    <scope>NUCLEOTIDE SEQUENCE</scope>
    <source>
        <strain evidence="3">CGMCC 1.14984</strain>
    </source>
</reference>
<comment type="caution">
    <text evidence="3">The sequence shown here is derived from an EMBL/GenBank/DDBJ whole genome shotgun (WGS) entry which is preliminary data.</text>
</comment>
<proteinExistence type="predicted"/>
<protein>
    <submittedName>
        <fullName evidence="3">Uncharacterized protein</fullName>
    </submittedName>
</protein>
<keyword evidence="2" id="KW-1133">Transmembrane helix</keyword>
<reference evidence="3" key="1">
    <citation type="journal article" date="2014" name="Int. J. Syst. Evol. Microbiol.">
        <title>Complete genome sequence of Corynebacterium casei LMG S-19264T (=DSM 44701T), isolated from a smear-ripened cheese.</title>
        <authorList>
            <consortium name="US DOE Joint Genome Institute (JGI-PGF)"/>
            <person name="Walter F."/>
            <person name="Albersmeier A."/>
            <person name="Kalinowski J."/>
            <person name="Ruckert C."/>
        </authorList>
    </citation>
    <scope>NUCLEOTIDE SEQUENCE</scope>
    <source>
        <strain evidence="3">CGMCC 1.14984</strain>
    </source>
</reference>
<dbReference type="AlphaFoldDB" id="A0A8J3A8Z8"/>
<reference evidence="4 6" key="2">
    <citation type="submission" date="2020-02" db="EMBL/GenBank/DDBJ databases">
        <title>Genome sequence of Parvularcula flava strain NH6-79.</title>
        <authorList>
            <person name="Abdul Karim M.H."/>
            <person name="Lam M.Q."/>
            <person name="Chen S.J."/>
            <person name="Yahya A."/>
            <person name="Shahir S."/>
            <person name="Shamsir M.S."/>
            <person name="Chong C.S."/>
        </authorList>
    </citation>
    <scope>NUCLEOTIDE SEQUENCE [LARGE SCALE GENOMIC DNA]</scope>
    <source>
        <strain evidence="4 6">NH6-79</strain>
    </source>
</reference>
<dbReference type="EMBL" id="BMGZ01000002">
    <property type="protein sequence ID" value="GGH98597.1"/>
    <property type="molecule type" value="Genomic_DNA"/>
</dbReference>
<dbReference type="RefSeq" id="WP_155140511.1">
    <property type="nucleotide sequence ID" value="NZ_BMGZ01000002.1"/>
</dbReference>
<keyword evidence="6" id="KW-1185">Reference proteome</keyword>
<evidence type="ECO:0000256" key="2">
    <source>
        <dbReference type="SAM" id="Phobius"/>
    </source>
</evidence>